<dbReference type="Proteomes" id="UP001163324">
    <property type="component" value="Chromosome 4"/>
</dbReference>
<evidence type="ECO:0000313" key="1">
    <source>
        <dbReference type="EMBL" id="KAI9900002.1"/>
    </source>
</evidence>
<accession>A0ACC0V145</accession>
<gene>
    <name evidence="1" type="ORF">N3K66_004264</name>
</gene>
<organism evidence="1 2">
    <name type="scientific">Trichothecium roseum</name>
    <dbReference type="NCBI Taxonomy" id="47278"/>
    <lineage>
        <taxon>Eukaryota</taxon>
        <taxon>Fungi</taxon>
        <taxon>Dikarya</taxon>
        <taxon>Ascomycota</taxon>
        <taxon>Pezizomycotina</taxon>
        <taxon>Sordariomycetes</taxon>
        <taxon>Hypocreomycetidae</taxon>
        <taxon>Hypocreales</taxon>
        <taxon>Hypocreales incertae sedis</taxon>
        <taxon>Trichothecium</taxon>
    </lineage>
</organism>
<sequence length="376" mass="42630">MASRRDTAPSGRGDDPESLHQSVEDDGSSRYRFTFRAGSTNSSKGSVIEPDPDINDEYDGEDFDSQSLTDSVQNFPEEFGRTYHAYRAGSYNYPNDFVEQERLNLQTAAMTRLFGGRLFFAPLKKSTPPRRILDIATGTGEWAIQIGDYFPEAEVTATDLSPIQPLDVPPNVNFYVEDSGEPWDYTHDFDYIHSRVTAGCWHSFKEQIAEQAFDNLAPGGWFESQEFDGAVNCDDGTMDPNGALARWFRELADAADAVDRPIVICQQLKKVYEEVGFVDVHERVFKIPFNGWPKDENLKELGKMWERNFQSGLSGFSLNLFNRAFSRTAAQTEVALVDVRRELSDRRIHSYHLIWVVWGRKPFPGEVSRPTSFSPA</sequence>
<protein>
    <submittedName>
        <fullName evidence="1">Uncharacterized protein</fullName>
    </submittedName>
</protein>
<reference evidence="1" key="1">
    <citation type="submission" date="2022-10" db="EMBL/GenBank/DDBJ databases">
        <title>Complete Genome of Trichothecium roseum strain YXFP-22015, a Plant Pathogen Isolated from Citrus.</title>
        <authorList>
            <person name="Wang Y."/>
            <person name="Zhu L."/>
        </authorList>
    </citation>
    <scope>NUCLEOTIDE SEQUENCE</scope>
    <source>
        <strain evidence="1">YXFP-22015</strain>
    </source>
</reference>
<evidence type="ECO:0000313" key="2">
    <source>
        <dbReference type="Proteomes" id="UP001163324"/>
    </source>
</evidence>
<proteinExistence type="predicted"/>
<keyword evidence="2" id="KW-1185">Reference proteome</keyword>
<dbReference type="EMBL" id="CM047943">
    <property type="protein sequence ID" value="KAI9900002.1"/>
    <property type="molecule type" value="Genomic_DNA"/>
</dbReference>
<comment type="caution">
    <text evidence="1">The sequence shown here is derived from an EMBL/GenBank/DDBJ whole genome shotgun (WGS) entry which is preliminary data.</text>
</comment>
<name>A0ACC0V145_9HYPO</name>